<sequence length="378" mass="43706">MHFQTSFAIKTNNIFKYVLPIFGLSISSPQRRYCRWLLLITFILGLSCQLIVFIDIVFTISVYLSLTKFDVEDILTSLSHILIIPPAFFTYIYFYCRRFAISSVLQKFSDLSSSKTFTKNQWREQICQTFLFTLLNLILIIAGLTTSINNQQFIEGGCITRLIFEKYCKDPSTLAKLKIYFIVEIVFFNVFSHLFLSTIYCVFSHICTLLVSHFQQMDDKINRIINTKRIIISSDELSEFVKKILAGEKIANEVSRIFSPILLIWWFNIVVRICLLLRIFVYAWSGKFGGLIELLIEILRIYVLYKSVSDINKKAKSVGENFTSLKLADGFRNNNFYFHLLSTQVGINVSDLFLINSQTILTVMATIITYAVILFQTG</sequence>
<feature type="transmembrane region" description="Helical" evidence="1">
    <location>
        <begin position="78"/>
        <end position="96"/>
    </location>
</feature>
<name>T1JKY2_STRMM</name>
<feature type="transmembrane region" description="Helical" evidence="1">
    <location>
        <begin position="129"/>
        <end position="148"/>
    </location>
</feature>
<dbReference type="HOGENOM" id="CLU_726317_0_0_1"/>
<dbReference type="EnsemblMetazoa" id="SMAR014512-RA">
    <property type="protein sequence ID" value="SMAR014512-PA"/>
    <property type="gene ID" value="SMAR014512"/>
</dbReference>
<keyword evidence="1" id="KW-0812">Transmembrane</keyword>
<reference evidence="2" key="2">
    <citation type="submission" date="2015-02" db="UniProtKB">
        <authorList>
            <consortium name="EnsemblMetazoa"/>
        </authorList>
    </citation>
    <scope>IDENTIFICATION</scope>
</reference>
<keyword evidence="1" id="KW-1133">Transmembrane helix</keyword>
<dbReference type="AlphaFoldDB" id="T1JKY2"/>
<evidence type="ECO:0000256" key="1">
    <source>
        <dbReference type="SAM" id="Phobius"/>
    </source>
</evidence>
<dbReference type="EMBL" id="AFFK01019745">
    <property type="status" value="NOT_ANNOTATED_CDS"/>
    <property type="molecule type" value="Genomic_DNA"/>
</dbReference>
<accession>T1JKY2</accession>
<evidence type="ECO:0000313" key="3">
    <source>
        <dbReference type="Proteomes" id="UP000014500"/>
    </source>
</evidence>
<dbReference type="Proteomes" id="UP000014500">
    <property type="component" value="Unassembled WGS sequence"/>
</dbReference>
<evidence type="ECO:0000313" key="2">
    <source>
        <dbReference type="EnsemblMetazoa" id="SMAR014512-PA"/>
    </source>
</evidence>
<protein>
    <recommendedName>
        <fullName evidence="4">Gustatory receptor</fullName>
    </recommendedName>
</protein>
<feature type="transmembrane region" description="Helical" evidence="1">
    <location>
        <begin position="352"/>
        <end position="375"/>
    </location>
</feature>
<feature type="transmembrane region" description="Helical" evidence="1">
    <location>
        <begin position="36"/>
        <end position="66"/>
    </location>
</feature>
<evidence type="ECO:0008006" key="4">
    <source>
        <dbReference type="Google" id="ProtNLM"/>
    </source>
</evidence>
<organism evidence="2 3">
    <name type="scientific">Strigamia maritima</name>
    <name type="common">European centipede</name>
    <name type="synonym">Geophilus maritimus</name>
    <dbReference type="NCBI Taxonomy" id="126957"/>
    <lineage>
        <taxon>Eukaryota</taxon>
        <taxon>Metazoa</taxon>
        <taxon>Ecdysozoa</taxon>
        <taxon>Arthropoda</taxon>
        <taxon>Myriapoda</taxon>
        <taxon>Chilopoda</taxon>
        <taxon>Pleurostigmophora</taxon>
        <taxon>Geophilomorpha</taxon>
        <taxon>Linotaeniidae</taxon>
        <taxon>Strigamia</taxon>
    </lineage>
</organism>
<proteinExistence type="predicted"/>
<reference evidence="3" key="1">
    <citation type="submission" date="2011-05" db="EMBL/GenBank/DDBJ databases">
        <authorList>
            <person name="Richards S.R."/>
            <person name="Qu J."/>
            <person name="Jiang H."/>
            <person name="Jhangiani S.N."/>
            <person name="Agravi P."/>
            <person name="Goodspeed R."/>
            <person name="Gross S."/>
            <person name="Mandapat C."/>
            <person name="Jackson L."/>
            <person name="Mathew T."/>
            <person name="Pu L."/>
            <person name="Thornton R."/>
            <person name="Saada N."/>
            <person name="Wilczek-Boney K.B."/>
            <person name="Lee S."/>
            <person name="Kovar C."/>
            <person name="Wu Y."/>
            <person name="Scherer S.E."/>
            <person name="Worley K.C."/>
            <person name="Muzny D.M."/>
            <person name="Gibbs R."/>
        </authorList>
    </citation>
    <scope>NUCLEOTIDE SEQUENCE</scope>
    <source>
        <strain evidence="3">Brora</strain>
    </source>
</reference>
<feature type="transmembrane region" description="Helical" evidence="1">
    <location>
        <begin position="262"/>
        <end position="282"/>
    </location>
</feature>
<feature type="transmembrane region" description="Helical" evidence="1">
    <location>
        <begin position="179"/>
        <end position="211"/>
    </location>
</feature>
<dbReference type="PhylomeDB" id="T1JKY2"/>
<keyword evidence="3" id="KW-1185">Reference proteome</keyword>
<keyword evidence="1" id="KW-0472">Membrane</keyword>